<feature type="region of interest" description="Disordered" evidence="1">
    <location>
        <begin position="40"/>
        <end position="92"/>
    </location>
</feature>
<sequence length="92" mass="10017">MPMPTSIPESYILLALYKDENAKLQKIDSLEAEKRRMQTRLDELEANNTTTTTTNTAAATANENPVEANNSTTTTTNTAAATTNENPVEKAN</sequence>
<name>A0A1I8BVA1_MELHA</name>
<evidence type="ECO:0000313" key="2">
    <source>
        <dbReference type="Proteomes" id="UP000095281"/>
    </source>
</evidence>
<dbReference type="Proteomes" id="UP000095281">
    <property type="component" value="Unplaced"/>
</dbReference>
<feature type="compositionally biased region" description="Low complexity" evidence="1">
    <location>
        <begin position="46"/>
        <end position="84"/>
    </location>
</feature>
<keyword evidence="2" id="KW-1185">Reference proteome</keyword>
<proteinExistence type="predicted"/>
<evidence type="ECO:0000256" key="1">
    <source>
        <dbReference type="SAM" id="MobiDB-lite"/>
    </source>
</evidence>
<protein>
    <submittedName>
        <fullName evidence="3">PKcGMP_CC domain-containing protein</fullName>
    </submittedName>
</protein>
<reference evidence="3" key="1">
    <citation type="submission" date="2016-11" db="UniProtKB">
        <authorList>
            <consortium name="WormBaseParasite"/>
        </authorList>
    </citation>
    <scope>IDENTIFICATION</scope>
</reference>
<dbReference type="AlphaFoldDB" id="A0A1I8BVA1"/>
<evidence type="ECO:0000313" key="3">
    <source>
        <dbReference type="WBParaSite" id="MhA1_Contig649.frz3.gene3"/>
    </source>
</evidence>
<dbReference type="WBParaSite" id="MhA1_Contig649.frz3.gene3">
    <property type="protein sequence ID" value="MhA1_Contig649.frz3.gene3"/>
    <property type="gene ID" value="MhA1_Contig649.frz3.gene3"/>
</dbReference>
<organism evidence="2 3">
    <name type="scientific">Meloidogyne hapla</name>
    <name type="common">Root-knot nematode worm</name>
    <dbReference type="NCBI Taxonomy" id="6305"/>
    <lineage>
        <taxon>Eukaryota</taxon>
        <taxon>Metazoa</taxon>
        <taxon>Ecdysozoa</taxon>
        <taxon>Nematoda</taxon>
        <taxon>Chromadorea</taxon>
        <taxon>Rhabditida</taxon>
        <taxon>Tylenchina</taxon>
        <taxon>Tylenchomorpha</taxon>
        <taxon>Tylenchoidea</taxon>
        <taxon>Meloidogynidae</taxon>
        <taxon>Meloidogyninae</taxon>
        <taxon>Meloidogyne</taxon>
    </lineage>
</organism>
<accession>A0A1I8BVA1</accession>